<dbReference type="Gene3D" id="3.40.50.620">
    <property type="entry name" value="HUPs"/>
    <property type="match status" value="1"/>
</dbReference>
<sequence length="132" mass="14043">MLKLNRLAIDRTHDEQGQNKHVDRLVALQHWARPFGLEEGRLTVHVLEAIDPAAAILEFAAVNLVDHIIIGARQNSLRRALLGSVSARVAGEAPCTVTVVRPSRLASQADGGEGDEAAEQAANAAATPPAVF</sequence>
<name>A0A1G7I1J8_9BRAD</name>
<dbReference type="Proteomes" id="UP000199245">
    <property type="component" value="Unassembled WGS sequence"/>
</dbReference>
<protein>
    <submittedName>
        <fullName evidence="4">Protein-serine/threonine kinase</fullName>
    </submittedName>
</protein>
<dbReference type="InterPro" id="IPR006015">
    <property type="entry name" value="Universal_stress_UspA"/>
</dbReference>
<comment type="similarity">
    <text evidence="1">Belongs to the universal stress protein A family.</text>
</comment>
<dbReference type="GO" id="GO:0016301">
    <property type="term" value="F:kinase activity"/>
    <property type="evidence" value="ECO:0007669"/>
    <property type="project" value="UniProtKB-KW"/>
</dbReference>
<dbReference type="InterPro" id="IPR006016">
    <property type="entry name" value="UspA"/>
</dbReference>
<evidence type="ECO:0000256" key="1">
    <source>
        <dbReference type="ARBA" id="ARBA00008791"/>
    </source>
</evidence>
<evidence type="ECO:0000313" key="5">
    <source>
        <dbReference type="Proteomes" id="UP000199245"/>
    </source>
</evidence>
<reference evidence="4 5" key="1">
    <citation type="submission" date="2016-10" db="EMBL/GenBank/DDBJ databases">
        <authorList>
            <person name="de Groot N.N."/>
        </authorList>
    </citation>
    <scope>NUCLEOTIDE SEQUENCE [LARGE SCALE GENOMIC DNA]</scope>
    <source>
        <strain evidence="4 5">R5</strain>
    </source>
</reference>
<evidence type="ECO:0000256" key="2">
    <source>
        <dbReference type="SAM" id="MobiDB-lite"/>
    </source>
</evidence>
<dbReference type="PRINTS" id="PR01438">
    <property type="entry name" value="UNVRSLSTRESS"/>
</dbReference>
<evidence type="ECO:0000259" key="3">
    <source>
        <dbReference type="Pfam" id="PF00582"/>
    </source>
</evidence>
<gene>
    <name evidence="4" type="ORF">SAMN05216337_104369</name>
</gene>
<evidence type="ECO:0000313" key="4">
    <source>
        <dbReference type="EMBL" id="SDF06254.1"/>
    </source>
</evidence>
<dbReference type="SUPFAM" id="SSF52402">
    <property type="entry name" value="Adenine nucleotide alpha hydrolases-like"/>
    <property type="match status" value="1"/>
</dbReference>
<organism evidence="4 5">
    <name type="scientific">Bradyrhizobium brasilense</name>
    <dbReference type="NCBI Taxonomy" id="1419277"/>
    <lineage>
        <taxon>Bacteria</taxon>
        <taxon>Pseudomonadati</taxon>
        <taxon>Pseudomonadota</taxon>
        <taxon>Alphaproteobacteria</taxon>
        <taxon>Hyphomicrobiales</taxon>
        <taxon>Nitrobacteraceae</taxon>
        <taxon>Bradyrhizobium</taxon>
    </lineage>
</organism>
<dbReference type="InterPro" id="IPR014729">
    <property type="entry name" value="Rossmann-like_a/b/a_fold"/>
</dbReference>
<feature type="region of interest" description="Disordered" evidence="2">
    <location>
        <begin position="106"/>
        <end position="132"/>
    </location>
</feature>
<keyword evidence="4" id="KW-0418">Kinase</keyword>
<dbReference type="EMBL" id="FMZW01000043">
    <property type="protein sequence ID" value="SDF06254.1"/>
    <property type="molecule type" value="Genomic_DNA"/>
</dbReference>
<accession>A0A1G7I1J8</accession>
<feature type="domain" description="UspA" evidence="3">
    <location>
        <begin position="38"/>
        <end position="101"/>
    </location>
</feature>
<proteinExistence type="inferred from homology"/>
<keyword evidence="4" id="KW-0808">Transferase</keyword>
<dbReference type="AlphaFoldDB" id="A0A1G7I1J8"/>
<dbReference type="Pfam" id="PF00582">
    <property type="entry name" value="Usp"/>
    <property type="match status" value="1"/>
</dbReference>